<dbReference type="Pfam" id="PF13707">
    <property type="entry name" value="RloB"/>
    <property type="match status" value="1"/>
</dbReference>
<dbReference type="AlphaFoldDB" id="A0A0R1GZ09"/>
<dbReference type="InterPro" id="IPR025591">
    <property type="entry name" value="RloB"/>
</dbReference>
<dbReference type="STRING" id="357278.IV61_GL000134"/>
<protein>
    <recommendedName>
        <fullName evidence="3">Abortive phage resistance protein</fullName>
    </recommendedName>
</protein>
<evidence type="ECO:0000313" key="2">
    <source>
        <dbReference type="Proteomes" id="UP000051176"/>
    </source>
</evidence>
<name>A0A0R1GZ09_9LACO</name>
<dbReference type="EMBL" id="AZCZ01000003">
    <property type="protein sequence ID" value="KRK39422.1"/>
    <property type="molecule type" value="Genomic_DNA"/>
</dbReference>
<proteinExistence type="predicted"/>
<organism evidence="1 2">
    <name type="scientific">Levilactobacillus parabrevis ATCC 53295</name>
    <dbReference type="NCBI Taxonomy" id="1267003"/>
    <lineage>
        <taxon>Bacteria</taxon>
        <taxon>Bacillati</taxon>
        <taxon>Bacillota</taxon>
        <taxon>Bacilli</taxon>
        <taxon>Lactobacillales</taxon>
        <taxon>Lactobacillaceae</taxon>
        <taxon>Levilactobacillus</taxon>
    </lineage>
</organism>
<dbReference type="eggNOG" id="ENOG5032SNM">
    <property type="taxonomic scope" value="Bacteria"/>
</dbReference>
<sequence length="230" mass="26462">MSKRIGKRPKHKRSLPLPGSYLIATEGIQTEVLYFRDLAEELEQKYAGLANRIEVTVPSLTVKGTGVSNLTLIERVAEVIQLSPTLFEHVWIVFDKDDIPLDKFDNAIKSAEQLGWHAAWSNDSFELWYLLHFEFLNAAIDREEYKMKLTQHMQTNGIQGKYEKNSARILQLFTPEKRQQAIRFAKKLAGYYQANIPYHQRNPGTAVYQLVAELTALGQRADTLRKNLKK</sequence>
<accession>A0A0R1GZ09</accession>
<comment type="caution">
    <text evidence="1">The sequence shown here is derived from an EMBL/GenBank/DDBJ whole genome shotgun (WGS) entry which is preliminary data.</text>
</comment>
<reference evidence="1 2" key="1">
    <citation type="journal article" date="2015" name="Genome Announc.">
        <title>Expanding the biotechnology potential of lactobacilli through comparative genomics of 213 strains and associated genera.</title>
        <authorList>
            <person name="Sun Z."/>
            <person name="Harris H.M."/>
            <person name="McCann A."/>
            <person name="Guo C."/>
            <person name="Argimon S."/>
            <person name="Zhang W."/>
            <person name="Yang X."/>
            <person name="Jeffery I.B."/>
            <person name="Cooney J.C."/>
            <person name="Kagawa T.F."/>
            <person name="Liu W."/>
            <person name="Song Y."/>
            <person name="Salvetti E."/>
            <person name="Wrobel A."/>
            <person name="Rasinkangas P."/>
            <person name="Parkhill J."/>
            <person name="Rea M.C."/>
            <person name="O'Sullivan O."/>
            <person name="Ritari J."/>
            <person name="Douillard F.P."/>
            <person name="Paul Ross R."/>
            <person name="Yang R."/>
            <person name="Briner A.E."/>
            <person name="Felis G.E."/>
            <person name="de Vos W.M."/>
            <person name="Barrangou R."/>
            <person name="Klaenhammer T.R."/>
            <person name="Caufield P.W."/>
            <person name="Cui Y."/>
            <person name="Zhang H."/>
            <person name="O'Toole P.W."/>
        </authorList>
    </citation>
    <scope>NUCLEOTIDE SEQUENCE [LARGE SCALE GENOMIC DNA]</scope>
    <source>
        <strain evidence="1 2">ATCC 53295</strain>
    </source>
</reference>
<gene>
    <name evidence="1" type="ORF">FD07_GL001220</name>
</gene>
<evidence type="ECO:0000313" key="1">
    <source>
        <dbReference type="EMBL" id="KRK39422.1"/>
    </source>
</evidence>
<dbReference type="Proteomes" id="UP000051176">
    <property type="component" value="Unassembled WGS sequence"/>
</dbReference>
<keyword evidence="2" id="KW-1185">Reference proteome</keyword>
<dbReference type="PATRIC" id="fig|1267003.4.peg.1293"/>
<dbReference type="OrthoDB" id="9796523at2"/>
<evidence type="ECO:0008006" key="3">
    <source>
        <dbReference type="Google" id="ProtNLM"/>
    </source>
</evidence>
<dbReference type="RefSeq" id="WP_020088513.1">
    <property type="nucleotide sequence ID" value="NZ_AZCZ01000003.1"/>
</dbReference>